<dbReference type="GO" id="GO:0051536">
    <property type="term" value="F:iron-sulfur cluster binding"/>
    <property type="evidence" value="ECO:0007669"/>
    <property type="project" value="UniProtKB-KW"/>
</dbReference>
<name>A0A9D1L9F9_9CLOT</name>
<evidence type="ECO:0000256" key="1">
    <source>
        <dbReference type="ARBA" id="ARBA00022723"/>
    </source>
</evidence>
<sequence length="349" mass="39043">MYKIAKERLPELYSAISAVKSLYLPVEDAGQCLFEKWTPESRVCLDCLNTVKSAKELFFPQSENLISFRISGKSIDLVEDRDPAEPFVVFGVRACDAKSFAILDSVFLSDPVDTFYQSRRETGVVVTMACSAPEETCFCGTFGIDAAQPSGGDVTTWLTDSALYWNPETEKGEALTKLLGTLLEETSEQDEAALEDRKEEIRSILARLPLSGLSAAYFSGDRLTKGLNDVFYAPQWQELYQSCIGCGTCTFICPTCQCYDIRDFDTGHGIKRFRCWDSCMYSDFTKMAHGNPRTSQLERFRQRFMHKLVYYPANNGGEYSCVGCGRCLSKCPVSMNIVKVMNSFGGESK</sequence>
<keyword evidence="2" id="KW-0408">Iron</keyword>
<dbReference type="InterPro" id="IPR017900">
    <property type="entry name" value="4Fe4S_Fe_S_CS"/>
</dbReference>
<gene>
    <name evidence="5" type="ORF">IAD50_06380</name>
</gene>
<comment type="caution">
    <text evidence="5">The sequence shown here is derived from an EMBL/GenBank/DDBJ whole genome shotgun (WGS) entry which is preliminary data.</text>
</comment>
<dbReference type="SUPFAM" id="SSF46548">
    <property type="entry name" value="alpha-helical ferredoxin"/>
    <property type="match status" value="1"/>
</dbReference>
<reference evidence="5" key="2">
    <citation type="journal article" date="2021" name="PeerJ">
        <title>Extensive microbial diversity within the chicken gut microbiome revealed by metagenomics and culture.</title>
        <authorList>
            <person name="Gilroy R."/>
            <person name="Ravi A."/>
            <person name="Getino M."/>
            <person name="Pursley I."/>
            <person name="Horton D.L."/>
            <person name="Alikhan N.F."/>
            <person name="Baker D."/>
            <person name="Gharbi K."/>
            <person name="Hall N."/>
            <person name="Watson M."/>
            <person name="Adriaenssens E.M."/>
            <person name="Foster-Nyarko E."/>
            <person name="Jarju S."/>
            <person name="Secka A."/>
            <person name="Antonio M."/>
            <person name="Oren A."/>
            <person name="Chaudhuri R.R."/>
            <person name="La Ragione R."/>
            <person name="Hildebrand F."/>
            <person name="Pallen M.J."/>
        </authorList>
    </citation>
    <scope>NUCLEOTIDE SEQUENCE</scope>
    <source>
        <strain evidence="5">CHK195-4489</strain>
    </source>
</reference>
<dbReference type="Pfam" id="PF17179">
    <property type="entry name" value="Fer4_22"/>
    <property type="match status" value="1"/>
</dbReference>
<dbReference type="AlphaFoldDB" id="A0A9D1L9F9"/>
<evidence type="ECO:0000313" key="5">
    <source>
        <dbReference type="EMBL" id="HIU29904.1"/>
    </source>
</evidence>
<protein>
    <submittedName>
        <fullName evidence="5">4Fe-4S dicluster domain-containing protein</fullName>
    </submittedName>
</protein>
<dbReference type="PANTHER" id="PTHR40447:SF1">
    <property type="entry name" value="ANAEROBIC SULFITE REDUCTASE SUBUNIT A"/>
    <property type="match status" value="1"/>
</dbReference>
<dbReference type="GO" id="GO:0046872">
    <property type="term" value="F:metal ion binding"/>
    <property type="evidence" value="ECO:0007669"/>
    <property type="project" value="UniProtKB-KW"/>
</dbReference>
<dbReference type="InterPro" id="IPR017896">
    <property type="entry name" value="4Fe4S_Fe-S-bd"/>
</dbReference>
<feature type="domain" description="4Fe-4S ferredoxin-type" evidence="4">
    <location>
        <begin position="232"/>
        <end position="264"/>
    </location>
</feature>
<dbReference type="PROSITE" id="PS00198">
    <property type="entry name" value="4FE4S_FER_1"/>
    <property type="match status" value="2"/>
</dbReference>
<reference evidence="5" key="1">
    <citation type="submission" date="2020-10" db="EMBL/GenBank/DDBJ databases">
        <authorList>
            <person name="Gilroy R."/>
        </authorList>
    </citation>
    <scope>NUCLEOTIDE SEQUENCE</scope>
    <source>
        <strain evidence="5">CHK195-4489</strain>
    </source>
</reference>
<dbReference type="PROSITE" id="PS51379">
    <property type="entry name" value="4FE4S_FER_2"/>
    <property type="match status" value="2"/>
</dbReference>
<organism evidence="5 6">
    <name type="scientific">Candidatus Egerieisoma faecipullorum</name>
    <dbReference type="NCBI Taxonomy" id="2840963"/>
    <lineage>
        <taxon>Bacteria</taxon>
        <taxon>Bacillati</taxon>
        <taxon>Bacillota</taxon>
        <taxon>Clostridia</taxon>
        <taxon>Eubacteriales</taxon>
        <taxon>Clostridiaceae</taxon>
        <taxon>Clostridiaceae incertae sedis</taxon>
        <taxon>Candidatus Egerieisoma</taxon>
    </lineage>
</organism>
<keyword evidence="1" id="KW-0479">Metal-binding</keyword>
<evidence type="ECO:0000256" key="3">
    <source>
        <dbReference type="ARBA" id="ARBA00023014"/>
    </source>
</evidence>
<evidence type="ECO:0000313" key="6">
    <source>
        <dbReference type="Proteomes" id="UP000824089"/>
    </source>
</evidence>
<feature type="domain" description="4Fe-4S ferredoxin-type" evidence="4">
    <location>
        <begin position="310"/>
        <end position="343"/>
    </location>
</feature>
<dbReference type="PANTHER" id="PTHR40447">
    <property type="entry name" value="ANAEROBIC SULFITE REDUCTASE SUBUNIT A"/>
    <property type="match status" value="1"/>
</dbReference>
<keyword evidence="3" id="KW-0411">Iron-sulfur</keyword>
<proteinExistence type="predicted"/>
<dbReference type="EMBL" id="DVMM01000133">
    <property type="protein sequence ID" value="HIU29904.1"/>
    <property type="molecule type" value="Genomic_DNA"/>
</dbReference>
<evidence type="ECO:0000259" key="4">
    <source>
        <dbReference type="PROSITE" id="PS51379"/>
    </source>
</evidence>
<accession>A0A9D1L9F9</accession>
<dbReference type="Proteomes" id="UP000824089">
    <property type="component" value="Unassembled WGS sequence"/>
</dbReference>
<evidence type="ECO:0000256" key="2">
    <source>
        <dbReference type="ARBA" id="ARBA00023004"/>
    </source>
</evidence>